<evidence type="ECO:0000313" key="2">
    <source>
        <dbReference type="Proteomes" id="UP000033961"/>
    </source>
</evidence>
<reference evidence="1 2" key="1">
    <citation type="journal article" date="2015" name="Genome Announc.">
        <title>Draft Genome Sequences of Leptospira santarosai Strains U160, U164, and U233, Isolated from Asymptomatic Cattle.</title>
        <authorList>
            <person name="Kremer F.S."/>
            <person name="Eslabao M.R."/>
            <person name="Provisor M."/>
            <person name="Woloski R.D."/>
            <person name="Ramires O.V."/>
            <person name="Moreno L.Z."/>
            <person name="Moreno A.M."/>
            <person name="Hamond C."/>
            <person name="Lilenbaum W."/>
            <person name="Dellagostin O.A."/>
        </authorList>
    </citation>
    <scope>NUCLEOTIDE SEQUENCE [LARGE SCALE GENOMIC DNA]</scope>
    <source>
        <strain evidence="1 2">U160</strain>
    </source>
</reference>
<proteinExistence type="predicted"/>
<dbReference type="Proteomes" id="UP000033961">
    <property type="component" value="Chromosome I"/>
</dbReference>
<organism evidence="1 2">
    <name type="scientific">Leptospira santarosai</name>
    <dbReference type="NCBI Taxonomy" id="28183"/>
    <lineage>
        <taxon>Bacteria</taxon>
        <taxon>Pseudomonadati</taxon>
        <taxon>Spirochaetota</taxon>
        <taxon>Spirochaetia</taxon>
        <taxon>Leptospirales</taxon>
        <taxon>Leptospiraceae</taxon>
        <taxon>Leptospira</taxon>
    </lineage>
</organism>
<protein>
    <submittedName>
        <fullName evidence="1">Uncharacterized protein</fullName>
    </submittedName>
</protein>
<dbReference type="EMBL" id="CP027843">
    <property type="protein sequence ID" value="AVQ11135.1"/>
    <property type="molecule type" value="Genomic_DNA"/>
</dbReference>
<evidence type="ECO:0000313" key="1">
    <source>
        <dbReference type="EMBL" id="AVQ11135.1"/>
    </source>
</evidence>
<sequence>MDSVKIQSIEILNSFKDGIDEPDIQDCKVSKEKDFFIVLHGGTFSTKAVSVWRISSDQVQKVSTVPITEKNIRNPRIHISENQNVLISYEAGYLKFKLSAEGILSLENSYQGGKGWAFGVLKENLIFYYSNYYDDTEHKTKRKFCLHDILSHNEDKVITNDGFNSPSIIDVYAAIHNDSLIFTGDEELFVFNVSDFKSPRGIFKQKIKNSKWKFVSHTPCVVCETGYHVSSAFHLLNEAGKEFEISSSVLKNRFVRAFDVDESNRIWAIVSNKNFEQSLVCVFAENGELKSGPVLVFPDIEDHPNCSNQIIHHVLEMVVQKDIILVVFYSGAIARITRSNG</sequence>
<accession>A0A2P1QQF1</accession>
<name>A0A2P1QQF1_9LEPT</name>
<gene>
    <name evidence="1" type="ORF">XB16_0800</name>
</gene>
<dbReference type="AlphaFoldDB" id="A0A2P1QQF1"/>